<keyword evidence="1" id="KW-0472">Membrane</keyword>
<name>A0A916JEK1_9BACT</name>
<dbReference type="RefSeq" id="WP_215239777.1">
    <property type="nucleotide sequence ID" value="NZ_CAJRAF010000002.1"/>
</dbReference>
<keyword evidence="1" id="KW-1133">Transmembrane helix</keyword>
<dbReference type="Proteomes" id="UP000680038">
    <property type="component" value="Unassembled WGS sequence"/>
</dbReference>
<comment type="caution">
    <text evidence="2">The sequence shown here is derived from an EMBL/GenBank/DDBJ whole genome shotgun (WGS) entry which is preliminary data.</text>
</comment>
<dbReference type="EMBL" id="CAJRAF010000002">
    <property type="protein sequence ID" value="CAG5003896.1"/>
    <property type="molecule type" value="Genomic_DNA"/>
</dbReference>
<keyword evidence="1" id="KW-0812">Transmembrane</keyword>
<dbReference type="AlphaFoldDB" id="A0A916JEK1"/>
<feature type="transmembrane region" description="Helical" evidence="1">
    <location>
        <begin position="12"/>
        <end position="33"/>
    </location>
</feature>
<evidence type="ECO:0000313" key="2">
    <source>
        <dbReference type="EMBL" id="CAG5003896.1"/>
    </source>
</evidence>
<organism evidence="2 3">
    <name type="scientific">Dyadobacter helix</name>
    <dbReference type="NCBI Taxonomy" id="2822344"/>
    <lineage>
        <taxon>Bacteria</taxon>
        <taxon>Pseudomonadati</taxon>
        <taxon>Bacteroidota</taxon>
        <taxon>Cytophagia</taxon>
        <taxon>Cytophagales</taxon>
        <taxon>Spirosomataceae</taxon>
        <taxon>Dyadobacter</taxon>
    </lineage>
</organism>
<reference evidence="2" key="1">
    <citation type="submission" date="2021-04" db="EMBL/GenBank/DDBJ databases">
        <authorList>
            <person name="Rodrigo-Torres L."/>
            <person name="Arahal R. D."/>
            <person name="Lucena T."/>
        </authorList>
    </citation>
    <scope>NUCLEOTIDE SEQUENCE</scope>
    <source>
        <strain evidence="2">CECT 9275</strain>
    </source>
</reference>
<accession>A0A916JEK1</accession>
<feature type="transmembrane region" description="Helical" evidence="1">
    <location>
        <begin position="45"/>
        <end position="62"/>
    </location>
</feature>
<sequence>MKPRQGYRRNFRAFPLFFIAALLALGAIVRLLWNAVLPAIAPVNSISYWQAVGLLALCRILFGNFGNRMGPGAGWRGGPWQRDRLGGDHPGFGGARWRKKWMTMSDEERKKFREEIRDRCRKRPE</sequence>
<evidence type="ECO:0000256" key="1">
    <source>
        <dbReference type="SAM" id="Phobius"/>
    </source>
</evidence>
<gene>
    <name evidence="2" type="ORF">DYBT9275_03253</name>
</gene>
<keyword evidence="3" id="KW-1185">Reference proteome</keyword>
<protein>
    <submittedName>
        <fullName evidence="2">Uncharacterized protein</fullName>
    </submittedName>
</protein>
<proteinExistence type="predicted"/>
<evidence type="ECO:0000313" key="3">
    <source>
        <dbReference type="Proteomes" id="UP000680038"/>
    </source>
</evidence>